<evidence type="ECO:0000313" key="1">
    <source>
        <dbReference type="EMBL" id="CAB4120990.1"/>
    </source>
</evidence>
<reference evidence="2" key="1">
    <citation type="submission" date="2020-05" db="EMBL/GenBank/DDBJ databases">
        <authorList>
            <person name="Chiriac C."/>
            <person name="Salcher M."/>
            <person name="Ghai R."/>
            <person name="Kavagutti S V."/>
        </authorList>
    </citation>
    <scope>NUCLEOTIDE SEQUENCE</scope>
</reference>
<dbReference type="EMBL" id="LR798189">
    <property type="protein sequence ID" value="CAB5078985.1"/>
    <property type="molecule type" value="Genomic_DNA"/>
</dbReference>
<evidence type="ECO:0000313" key="2">
    <source>
        <dbReference type="EMBL" id="CAB4241245.1"/>
    </source>
</evidence>
<dbReference type="Gene3D" id="3.90.320.10">
    <property type="match status" value="1"/>
</dbReference>
<evidence type="ECO:0000313" key="3">
    <source>
        <dbReference type="EMBL" id="CAB5078985.1"/>
    </source>
</evidence>
<accession>A0A6J5T8R7</accession>
<gene>
    <name evidence="3" type="ORF">UFOVP145_26</name>
    <name evidence="1" type="ORF">UFOVP4_48</name>
    <name evidence="2" type="ORF">UFOVP64_12</name>
</gene>
<protein>
    <recommendedName>
        <fullName evidence="4">PD-(D/E)XK nuclease superfamily</fullName>
    </recommendedName>
</protein>
<evidence type="ECO:0008006" key="4">
    <source>
        <dbReference type="Google" id="ProtNLM"/>
    </source>
</evidence>
<proteinExistence type="predicted"/>
<organism evidence="2">
    <name type="scientific">uncultured Caudovirales phage</name>
    <dbReference type="NCBI Taxonomy" id="2100421"/>
    <lineage>
        <taxon>Viruses</taxon>
        <taxon>Duplodnaviria</taxon>
        <taxon>Heunggongvirae</taxon>
        <taxon>Uroviricota</taxon>
        <taxon>Caudoviricetes</taxon>
        <taxon>Peduoviridae</taxon>
        <taxon>Maltschvirus</taxon>
        <taxon>Maltschvirus maltsch</taxon>
    </lineage>
</organism>
<dbReference type="EMBL" id="LR797822">
    <property type="protein sequence ID" value="CAB4241245.1"/>
    <property type="molecule type" value="Genomic_DNA"/>
</dbReference>
<dbReference type="InterPro" id="IPR011604">
    <property type="entry name" value="PDDEXK-like_dom_sf"/>
</dbReference>
<name>A0A6J5T8R7_9CAUD</name>
<dbReference type="EMBL" id="LR796136">
    <property type="protein sequence ID" value="CAB4120990.1"/>
    <property type="molecule type" value="Genomic_DNA"/>
</dbReference>
<sequence>MMDFTPSPHIQFSADFQAVIDAAMEAKQQAEPPRTYLGASRLGDECERKLAYEFHHTAKDEGSHFPGKTLRIFDMGHDGETRVAAYLRLAGFTLLTERPDGKQFGFAIGWDDEQQRYRISGHCDGVITATPVINGSGMFEVPSLWENKALGGKSWKDTVAKGVRKSKPVYYVQMQLYQAYLGLTGAPGLFTALNRDTGEIYAELVPFDAASAQVASDRGARVVSTLTPDEASKIARDQTDFRCKFCDFSSTCWQQPDVPVDAPAGAPGEWWGA</sequence>